<accession>A0ABQ5H3U3</accession>
<evidence type="ECO:0000313" key="2">
    <source>
        <dbReference type="Proteomes" id="UP001151760"/>
    </source>
</evidence>
<dbReference type="EMBL" id="BQNB010019175">
    <property type="protein sequence ID" value="GJT82513.1"/>
    <property type="molecule type" value="Genomic_DNA"/>
</dbReference>
<gene>
    <name evidence="1" type="ORF">Tco_1056855</name>
</gene>
<proteinExistence type="predicted"/>
<protein>
    <submittedName>
        <fullName evidence="1">Uncharacterized protein</fullName>
    </submittedName>
</protein>
<dbReference type="Proteomes" id="UP001151760">
    <property type="component" value="Unassembled WGS sequence"/>
</dbReference>
<reference evidence="1" key="2">
    <citation type="submission" date="2022-01" db="EMBL/GenBank/DDBJ databases">
        <authorList>
            <person name="Yamashiro T."/>
            <person name="Shiraishi A."/>
            <person name="Satake H."/>
            <person name="Nakayama K."/>
        </authorList>
    </citation>
    <scope>NUCLEOTIDE SEQUENCE</scope>
</reference>
<sequence>MHNNIMAAGSRDRPPMLATGRYAQWRSRFLPIRVQTNDDCLTEVALSKVLTTLTTIIIQAGTWQRIIPQLKGKVIHLILTGIEDEIYSTVDACKTAHEIWEAIERLQQGLDDGVAASFQRSRIHKPHAHTQAFKVNRSTSRSLILNFPTIKEPQSQIKNSLFGEDC</sequence>
<keyword evidence="2" id="KW-1185">Reference proteome</keyword>
<name>A0ABQ5H3U3_9ASTR</name>
<comment type="caution">
    <text evidence="1">The sequence shown here is derived from an EMBL/GenBank/DDBJ whole genome shotgun (WGS) entry which is preliminary data.</text>
</comment>
<organism evidence="1 2">
    <name type="scientific">Tanacetum coccineum</name>
    <dbReference type="NCBI Taxonomy" id="301880"/>
    <lineage>
        <taxon>Eukaryota</taxon>
        <taxon>Viridiplantae</taxon>
        <taxon>Streptophyta</taxon>
        <taxon>Embryophyta</taxon>
        <taxon>Tracheophyta</taxon>
        <taxon>Spermatophyta</taxon>
        <taxon>Magnoliopsida</taxon>
        <taxon>eudicotyledons</taxon>
        <taxon>Gunneridae</taxon>
        <taxon>Pentapetalae</taxon>
        <taxon>asterids</taxon>
        <taxon>campanulids</taxon>
        <taxon>Asterales</taxon>
        <taxon>Asteraceae</taxon>
        <taxon>Asteroideae</taxon>
        <taxon>Anthemideae</taxon>
        <taxon>Anthemidinae</taxon>
        <taxon>Tanacetum</taxon>
    </lineage>
</organism>
<reference evidence="1" key="1">
    <citation type="journal article" date="2022" name="Int. J. Mol. Sci.">
        <title>Draft Genome of Tanacetum Coccineum: Genomic Comparison of Closely Related Tanacetum-Family Plants.</title>
        <authorList>
            <person name="Yamashiro T."/>
            <person name="Shiraishi A."/>
            <person name="Nakayama K."/>
            <person name="Satake H."/>
        </authorList>
    </citation>
    <scope>NUCLEOTIDE SEQUENCE</scope>
</reference>
<evidence type="ECO:0000313" key="1">
    <source>
        <dbReference type="EMBL" id="GJT82513.1"/>
    </source>
</evidence>